<proteinExistence type="predicted"/>
<evidence type="ECO:0000256" key="1">
    <source>
        <dbReference type="SAM" id="Coils"/>
    </source>
</evidence>
<evidence type="ECO:0000256" key="2">
    <source>
        <dbReference type="SAM" id="MobiDB-lite"/>
    </source>
</evidence>
<dbReference type="Pfam" id="PF07716">
    <property type="entry name" value="bZIP_2"/>
    <property type="match status" value="1"/>
</dbReference>
<sequence>MDIFFDPSISVFGPDPLEPLSKMFDDASSLNITPQSPQNEELKKDSLSSETDQQKNKIDTSIEERRRRGKIRSKKCRDKKKIYIQGLEEKIKELQKENFRLQNLVANYRNEKLEYFGKEIKTFEKDSRKHKIDTFQKFIDPETFEMKKDVKENLGDIFNKTSKLQMERHKRFMDEVFKIVVNHACPFDKFFKKCPTKEYTTKYETIKALDKLFGDEREEFIKENNLLELDLLMADFRPSKRQFLFMKDILLKKQYLIVEKYREGISLLLQAKDIFQKTSVEVWGVIHFMFNSKIFSDEQILKGPTKRDFFTLANSFEEFWNIETHPVEYDHNIFTDPILGKKARRNLSASKTPDSFSYNQYILPA</sequence>
<dbReference type="PROSITE" id="PS50217">
    <property type="entry name" value="BZIP"/>
    <property type="match status" value="1"/>
</dbReference>
<reference evidence="4" key="1">
    <citation type="submission" date="2023-07" db="EMBL/GenBank/DDBJ databases">
        <authorList>
            <consortium name="AG Swart"/>
            <person name="Singh M."/>
            <person name="Singh A."/>
            <person name="Seah K."/>
            <person name="Emmerich C."/>
        </authorList>
    </citation>
    <scope>NUCLEOTIDE SEQUENCE</scope>
    <source>
        <strain evidence="4">DP1</strain>
    </source>
</reference>
<name>A0AAD1XJ66_EUPCR</name>
<evidence type="ECO:0000259" key="3">
    <source>
        <dbReference type="PROSITE" id="PS50217"/>
    </source>
</evidence>
<evidence type="ECO:0000313" key="5">
    <source>
        <dbReference type="Proteomes" id="UP001295684"/>
    </source>
</evidence>
<feature type="domain" description="BZIP" evidence="3">
    <location>
        <begin position="59"/>
        <end position="111"/>
    </location>
</feature>
<organism evidence="4 5">
    <name type="scientific">Euplotes crassus</name>
    <dbReference type="NCBI Taxonomy" id="5936"/>
    <lineage>
        <taxon>Eukaryota</taxon>
        <taxon>Sar</taxon>
        <taxon>Alveolata</taxon>
        <taxon>Ciliophora</taxon>
        <taxon>Intramacronucleata</taxon>
        <taxon>Spirotrichea</taxon>
        <taxon>Hypotrichia</taxon>
        <taxon>Euplotida</taxon>
        <taxon>Euplotidae</taxon>
        <taxon>Moneuplotes</taxon>
    </lineage>
</organism>
<dbReference type="CDD" id="cd14686">
    <property type="entry name" value="bZIP"/>
    <property type="match status" value="1"/>
</dbReference>
<dbReference type="SUPFAM" id="SSF57959">
    <property type="entry name" value="Leucine zipper domain"/>
    <property type="match status" value="1"/>
</dbReference>
<dbReference type="Proteomes" id="UP001295684">
    <property type="component" value="Unassembled WGS sequence"/>
</dbReference>
<dbReference type="EMBL" id="CAMPGE010015048">
    <property type="protein sequence ID" value="CAI2373691.1"/>
    <property type="molecule type" value="Genomic_DNA"/>
</dbReference>
<dbReference type="GO" id="GO:0003700">
    <property type="term" value="F:DNA-binding transcription factor activity"/>
    <property type="evidence" value="ECO:0007669"/>
    <property type="project" value="InterPro"/>
</dbReference>
<accession>A0AAD1XJ66</accession>
<feature type="coiled-coil region" evidence="1">
    <location>
        <begin position="77"/>
        <end position="111"/>
    </location>
</feature>
<dbReference type="AlphaFoldDB" id="A0AAD1XJ66"/>
<feature type="region of interest" description="Disordered" evidence="2">
    <location>
        <begin position="22"/>
        <end position="73"/>
    </location>
</feature>
<gene>
    <name evidence="4" type="ORF">ECRASSUSDP1_LOCUS15037</name>
</gene>
<feature type="compositionally biased region" description="Polar residues" evidence="2">
    <location>
        <begin position="28"/>
        <end position="39"/>
    </location>
</feature>
<keyword evidence="1" id="KW-0175">Coiled coil</keyword>
<protein>
    <recommendedName>
        <fullName evidence="3">BZIP domain-containing protein</fullName>
    </recommendedName>
</protein>
<dbReference type="InterPro" id="IPR046347">
    <property type="entry name" value="bZIP_sf"/>
</dbReference>
<dbReference type="InterPro" id="IPR004827">
    <property type="entry name" value="bZIP"/>
</dbReference>
<comment type="caution">
    <text evidence="4">The sequence shown here is derived from an EMBL/GenBank/DDBJ whole genome shotgun (WGS) entry which is preliminary data.</text>
</comment>
<keyword evidence="5" id="KW-1185">Reference proteome</keyword>
<dbReference type="Gene3D" id="1.20.5.170">
    <property type="match status" value="1"/>
</dbReference>
<evidence type="ECO:0000313" key="4">
    <source>
        <dbReference type="EMBL" id="CAI2373691.1"/>
    </source>
</evidence>
<feature type="compositionally biased region" description="Basic and acidic residues" evidence="2">
    <location>
        <begin position="40"/>
        <end position="66"/>
    </location>
</feature>